<dbReference type="Pfam" id="PF17957">
    <property type="entry name" value="Big_7"/>
    <property type="match status" value="1"/>
</dbReference>
<dbReference type="SUPFAM" id="SSF48239">
    <property type="entry name" value="Terpenoid cyclases/Protein prenyltransferases"/>
    <property type="match status" value="1"/>
</dbReference>
<evidence type="ECO:0000256" key="2">
    <source>
        <dbReference type="SAM" id="SignalP"/>
    </source>
</evidence>
<feature type="region of interest" description="Disordered" evidence="1">
    <location>
        <begin position="453"/>
        <end position="472"/>
    </location>
</feature>
<sequence length="950" mass="99333">MTSAVSRSSPRWAARLAVFAALLLSAFSLPAAAATNTEATQKAIQFLSADVASWTTSQNCIACHRQGAAVFGLSSAKANGYNMAQTTPSTGRTILGNLEFISGRIKTDQKPAGNWLHEGTAYPNSKTSWASFGLAGYDQYVSTQYSSSLVMAANWALGIQQASGRWPEDHSGFPVNHGNVPITARYIVMLAQAKQRVDPAKAAQYQTAIDKAAAYLRANLNNNDTSVVGDGMPYIFQKSWAIVGLKAAGAGTNNVNTAAITTLANQLTAMAPVGGKGWGSLPTNASNDFDTGITVYAMCLAGLEPASNARLFNAIEWLKSRQAADGSWGSGTATPDIPTTFASLGLACFGDFSVEVSVVGEDTKMFPIYDPALQETTYTFKVKNHGYQADTYTLSAAGGLPGWTATLNRPTVFLASGAESTVTLTVRAPANLLPSLLSEVTVKAASGGAPGVSASARVRTYTPPPPPVTGRATTTSILTPAANAQLTIGQATLLSARVVDATNVVVKGPLKGVVTFFVAGVAIGADDDADGDGVFSLPWSLSTDTWTVTGAQDYRAVYSGVTLATPPNLLGSTAAQTLIINAYPYTPPEIIMGNQPAFIRETTLSVWGFVKPATNGAVITYAAFIVNGGAPVVVTPEASGGLVYTPVELVEGPNIIQLTGRDNLGGINTKQINLTVDRIPPVITIQSPVQGQVVGTAIVDVTSLIDEQTPTRVETQWVNSTLLEFGTGTVTHPVSMPNFGEQGILVRATDSAGNVTEAVVHVFVDAGTPTVTTDPADGATFGPRANHTLPYVIRVSSMSATTVKLGSQMFQLPRGGGEIQTSVVLASGVNTLTIDVTNEAGRTVRATRTVRYDTQAPTATLLTPVPNGTASGVITLSARVTDALSSIKNVAFTRDGSSIRAGTLQPNGTWTAELDTRELLDGTHTVDVWMTDAVDNFVIQSFSFTVKNNP</sequence>
<dbReference type="CDD" id="cd00688">
    <property type="entry name" value="ISOPREN_C2_like"/>
    <property type="match status" value="1"/>
</dbReference>
<evidence type="ECO:0000256" key="1">
    <source>
        <dbReference type="SAM" id="MobiDB-lite"/>
    </source>
</evidence>
<reference evidence="4" key="1">
    <citation type="submission" date="2018-09" db="EMBL/GenBank/DDBJ databases">
        <authorList>
            <person name="Livingstone P.G."/>
            <person name="Whitworth D.E."/>
        </authorList>
    </citation>
    <scope>NUCLEOTIDE SEQUENCE [LARGE SCALE GENOMIC DNA]</scope>
    <source>
        <strain evidence="4">CA054A</strain>
    </source>
</reference>
<evidence type="ECO:0000313" key="3">
    <source>
        <dbReference type="EMBL" id="RKG74846.1"/>
    </source>
</evidence>
<protein>
    <submittedName>
        <fullName evidence="3">ABC transporter substrate-binding protein</fullName>
    </submittedName>
</protein>
<keyword evidence="2" id="KW-0732">Signal</keyword>
<feature type="signal peptide" evidence="2">
    <location>
        <begin position="1"/>
        <end position="33"/>
    </location>
</feature>
<name>A0A3A8HWQ1_9BACT</name>
<dbReference type="EMBL" id="RAVZ01000355">
    <property type="protein sequence ID" value="RKG74846.1"/>
    <property type="molecule type" value="Genomic_DNA"/>
</dbReference>
<gene>
    <name evidence="3" type="ORF">D7V88_34375</name>
</gene>
<dbReference type="Proteomes" id="UP000268094">
    <property type="component" value="Unassembled WGS sequence"/>
</dbReference>
<dbReference type="OrthoDB" id="5477472at2"/>
<feature type="chain" id="PRO_5017197141" evidence="2">
    <location>
        <begin position="34"/>
        <end position="950"/>
    </location>
</feature>
<dbReference type="AlphaFoldDB" id="A0A3A8HWQ1"/>
<organism evidence="3 4">
    <name type="scientific">Corallococcus terminator</name>
    <dbReference type="NCBI Taxonomy" id="2316733"/>
    <lineage>
        <taxon>Bacteria</taxon>
        <taxon>Pseudomonadati</taxon>
        <taxon>Myxococcota</taxon>
        <taxon>Myxococcia</taxon>
        <taxon>Myxococcales</taxon>
        <taxon>Cystobacterineae</taxon>
        <taxon>Myxococcaceae</taxon>
        <taxon>Corallococcus</taxon>
    </lineage>
</organism>
<dbReference type="Gene3D" id="1.50.10.20">
    <property type="match status" value="1"/>
</dbReference>
<dbReference type="InterPro" id="IPR008930">
    <property type="entry name" value="Terpenoid_cyclase/PrenylTrfase"/>
</dbReference>
<dbReference type="RefSeq" id="WP_120544835.1">
    <property type="nucleotide sequence ID" value="NZ_RAVZ01000355.1"/>
</dbReference>
<comment type="caution">
    <text evidence="3">The sequence shown here is derived from an EMBL/GenBank/DDBJ whole genome shotgun (WGS) entry which is preliminary data.</text>
</comment>
<accession>A0A3A8HWQ1</accession>
<dbReference type="InterPro" id="IPR013783">
    <property type="entry name" value="Ig-like_fold"/>
</dbReference>
<evidence type="ECO:0000313" key="4">
    <source>
        <dbReference type="Proteomes" id="UP000268094"/>
    </source>
</evidence>
<proteinExistence type="predicted"/>
<keyword evidence="4" id="KW-1185">Reference proteome</keyword>
<dbReference type="Gene3D" id="2.60.40.10">
    <property type="entry name" value="Immunoglobulins"/>
    <property type="match status" value="4"/>
</dbReference>